<evidence type="ECO:0000313" key="1">
    <source>
        <dbReference type="EMBL" id="SHH83173.1"/>
    </source>
</evidence>
<dbReference type="AlphaFoldDB" id="A0A1M5W7K2"/>
<accession>A0A1M5W7K2</accession>
<dbReference type="EMBL" id="FQXS01000011">
    <property type="protein sequence ID" value="SHH83173.1"/>
    <property type="molecule type" value="Genomic_DNA"/>
</dbReference>
<organism evidence="1 2">
    <name type="scientific">Desulfofustis glycolicus DSM 9705</name>
    <dbReference type="NCBI Taxonomy" id="1121409"/>
    <lineage>
        <taxon>Bacteria</taxon>
        <taxon>Pseudomonadati</taxon>
        <taxon>Thermodesulfobacteriota</taxon>
        <taxon>Desulfobulbia</taxon>
        <taxon>Desulfobulbales</taxon>
        <taxon>Desulfocapsaceae</taxon>
        <taxon>Desulfofustis</taxon>
    </lineage>
</organism>
<proteinExistence type="predicted"/>
<evidence type="ECO:0008006" key="3">
    <source>
        <dbReference type="Google" id="ProtNLM"/>
    </source>
</evidence>
<keyword evidence="2" id="KW-1185">Reference proteome</keyword>
<sequence length="108" mass="12078">MSEQKTDKAPCGEGKVPDQQGRCVMPEVTFSTFVMSLNTSALYHLGELADPETGGRVVNFELARHAIDTLVVLEQKTKGNLTEEENELLKNILYDVKIRFVNAVRKKP</sequence>
<dbReference type="InterPro" id="IPR014995">
    <property type="entry name" value="DUF1844"/>
</dbReference>
<dbReference type="Proteomes" id="UP000184139">
    <property type="component" value="Unassembled WGS sequence"/>
</dbReference>
<name>A0A1M5W7K2_9BACT</name>
<protein>
    <recommendedName>
        <fullName evidence="3">DUF1844 domain-containing protein</fullName>
    </recommendedName>
</protein>
<evidence type="ECO:0000313" key="2">
    <source>
        <dbReference type="Proteomes" id="UP000184139"/>
    </source>
</evidence>
<gene>
    <name evidence="1" type="ORF">SAMN02745124_02112</name>
</gene>
<reference evidence="1 2" key="1">
    <citation type="submission" date="2016-11" db="EMBL/GenBank/DDBJ databases">
        <authorList>
            <person name="Jaros S."/>
            <person name="Januszkiewicz K."/>
            <person name="Wedrychowicz H."/>
        </authorList>
    </citation>
    <scope>NUCLEOTIDE SEQUENCE [LARGE SCALE GENOMIC DNA]</scope>
    <source>
        <strain evidence="1 2">DSM 9705</strain>
    </source>
</reference>
<dbReference type="STRING" id="1121409.SAMN02745124_02112"/>
<dbReference type="Pfam" id="PF08899">
    <property type="entry name" value="DUF1844"/>
    <property type="match status" value="1"/>
</dbReference>